<evidence type="ECO:0000256" key="4">
    <source>
        <dbReference type="ARBA" id="ARBA00022475"/>
    </source>
</evidence>
<feature type="transmembrane region" description="Helical" evidence="10">
    <location>
        <begin position="347"/>
        <end position="364"/>
    </location>
</feature>
<evidence type="ECO:0000256" key="11">
    <source>
        <dbReference type="SAM" id="SignalP"/>
    </source>
</evidence>
<feature type="transmembrane region" description="Helical" evidence="10">
    <location>
        <begin position="256"/>
        <end position="277"/>
    </location>
</feature>
<evidence type="ECO:0000256" key="10">
    <source>
        <dbReference type="RuleBase" id="RU362002"/>
    </source>
</evidence>
<feature type="chain" id="PRO_5030758395" description="Ammonium transporter" evidence="11">
    <location>
        <begin position="29"/>
        <end position="478"/>
    </location>
</feature>
<keyword evidence="3 10" id="KW-0813">Transport</keyword>
<feature type="transmembrane region" description="Helical" evidence="10">
    <location>
        <begin position="223"/>
        <end position="244"/>
    </location>
</feature>
<keyword evidence="7 10" id="KW-0472">Membrane</keyword>
<dbReference type="PANTHER" id="PTHR43029:SF10">
    <property type="entry name" value="AMMONIUM TRANSPORTER MEP2"/>
    <property type="match status" value="1"/>
</dbReference>
<feature type="transmembrane region" description="Helical" evidence="10">
    <location>
        <begin position="150"/>
        <end position="172"/>
    </location>
</feature>
<feature type="signal peptide" evidence="11">
    <location>
        <begin position="1"/>
        <end position="28"/>
    </location>
</feature>
<evidence type="ECO:0000256" key="7">
    <source>
        <dbReference type="ARBA" id="ARBA00023136"/>
    </source>
</evidence>
<evidence type="ECO:0000256" key="5">
    <source>
        <dbReference type="ARBA" id="ARBA00022692"/>
    </source>
</evidence>
<evidence type="ECO:0000256" key="9">
    <source>
        <dbReference type="ARBA" id="ARBA00050025"/>
    </source>
</evidence>
<dbReference type="Pfam" id="PF00909">
    <property type="entry name" value="Ammonium_transp"/>
    <property type="match status" value="1"/>
</dbReference>
<comment type="similarity">
    <text evidence="2 10">Belongs to the ammonia transporter channel (TC 1.A.11.2) family.</text>
</comment>
<evidence type="ECO:0000313" key="13">
    <source>
        <dbReference type="EMBL" id="MBB4278744.1"/>
    </source>
</evidence>
<feature type="domain" description="Ammonium transporter AmtB-like" evidence="12">
    <location>
        <begin position="55"/>
        <end position="475"/>
    </location>
</feature>
<dbReference type="PANTHER" id="PTHR43029">
    <property type="entry name" value="AMMONIUM TRANSPORTER MEP2"/>
    <property type="match status" value="1"/>
</dbReference>
<organism evidence="13 14">
    <name type="scientific">Rhizobium mongolense</name>
    <dbReference type="NCBI Taxonomy" id="57676"/>
    <lineage>
        <taxon>Bacteria</taxon>
        <taxon>Pseudomonadati</taxon>
        <taxon>Pseudomonadota</taxon>
        <taxon>Alphaproteobacteria</taxon>
        <taxon>Hyphomicrobiales</taxon>
        <taxon>Rhizobiaceae</taxon>
        <taxon>Rhizobium/Agrobacterium group</taxon>
        <taxon>Rhizobium</taxon>
    </lineage>
</organism>
<keyword evidence="6 10" id="KW-1133">Transmembrane helix</keyword>
<dbReference type="InterPro" id="IPR001905">
    <property type="entry name" value="Ammonium_transpt"/>
</dbReference>
<dbReference type="RefSeq" id="WP_183929950.1">
    <property type="nucleotide sequence ID" value="NZ_JACIGM010000021.1"/>
</dbReference>
<evidence type="ECO:0000256" key="8">
    <source>
        <dbReference type="ARBA" id="ARBA00023177"/>
    </source>
</evidence>
<dbReference type="Proteomes" id="UP000533641">
    <property type="component" value="Unassembled WGS sequence"/>
</dbReference>
<keyword evidence="4" id="KW-1003">Cell membrane</keyword>
<dbReference type="EMBL" id="JACIGM010000021">
    <property type="protein sequence ID" value="MBB4278744.1"/>
    <property type="molecule type" value="Genomic_DNA"/>
</dbReference>
<keyword evidence="8 10" id="KW-0924">Ammonia transport</keyword>
<reference evidence="13 14" key="1">
    <citation type="submission" date="2020-08" db="EMBL/GenBank/DDBJ databases">
        <title>Genomic Encyclopedia of Type Strains, Phase IV (KMG-V): Genome sequencing to study the core and pangenomes of soil and plant-associated prokaryotes.</title>
        <authorList>
            <person name="Whitman W."/>
        </authorList>
    </citation>
    <scope>NUCLEOTIDE SEQUENCE [LARGE SCALE GENOMIC DNA]</scope>
    <source>
        <strain evidence="13 14">SEMIA 402</strain>
    </source>
</reference>
<dbReference type="NCBIfam" id="TIGR00836">
    <property type="entry name" value="amt"/>
    <property type="match status" value="1"/>
</dbReference>
<keyword evidence="11" id="KW-0732">Signal</keyword>
<evidence type="ECO:0000256" key="2">
    <source>
        <dbReference type="ARBA" id="ARBA00005887"/>
    </source>
</evidence>
<evidence type="ECO:0000313" key="14">
    <source>
        <dbReference type="Proteomes" id="UP000533641"/>
    </source>
</evidence>
<dbReference type="GO" id="GO:0008519">
    <property type="term" value="F:ammonium channel activity"/>
    <property type="evidence" value="ECO:0007669"/>
    <property type="project" value="InterPro"/>
</dbReference>
<feature type="transmembrane region" description="Helical" evidence="10">
    <location>
        <begin position="54"/>
        <end position="75"/>
    </location>
</feature>
<comment type="subcellular location">
    <subcellularLocation>
        <location evidence="1 10">Cell membrane</location>
        <topology evidence="1 10">Multi-pass membrane protein</topology>
    </subcellularLocation>
</comment>
<dbReference type="PROSITE" id="PS01219">
    <property type="entry name" value="AMMONIUM_TRANSP"/>
    <property type="match status" value="1"/>
</dbReference>
<proteinExistence type="inferred from homology"/>
<dbReference type="InterPro" id="IPR029020">
    <property type="entry name" value="Ammonium/urea_transptr"/>
</dbReference>
<dbReference type="GO" id="GO:0005886">
    <property type="term" value="C:plasma membrane"/>
    <property type="evidence" value="ECO:0007669"/>
    <property type="project" value="UniProtKB-SubCell"/>
</dbReference>
<feature type="transmembrane region" description="Helical" evidence="10">
    <location>
        <begin position="179"/>
        <end position="203"/>
    </location>
</feature>
<keyword evidence="5 10" id="KW-0812">Transmembrane</keyword>
<dbReference type="FunFam" id="1.10.3430.10:FF:000007">
    <property type="entry name" value="Ammonium transporter"/>
    <property type="match status" value="1"/>
</dbReference>
<dbReference type="AlphaFoldDB" id="A0A7W6RU84"/>
<dbReference type="Gene3D" id="1.10.3430.10">
    <property type="entry name" value="Ammonium transporter AmtB like domains"/>
    <property type="match status" value="1"/>
</dbReference>
<accession>A0A7W6RU84</accession>
<evidence type="ECO:0000256" key="1">
    <source>
        <dbReference type="ARBA" id="ARBA00004651"/>
    </source>
</evidence>
<feature type="transmembrane region" description="Helical" evidence="10">
    <location>
        <begin position="87"/>
        <end position="107"/>
    </location>
</feature>
<name>A0A7W6RU84_9HYPH</name>
<feature type="transmembrane region" description="Helical" evidence="10">
    <location>
        <begin position="321"/>
        <end position="341"/>
    </location>
</feature>
<comment type="caution">
    <text evidence="13">The sequence shown here is derived from an EMBL/GenBank/DDBJ whole genome shotgun (WGS) entry which is preliminary data.</text>
</comment>
<evidence type="ECO:0000256" key="6">
    <source>
        <dbReference type="ARBA" id="ARBA00022989"/>
    </source>
</evidence>
<evidence type="ECO:0000256" key="3">
    <source>
        <dbReference type="ARBA" id="ARBA00022448"/>
    </source>
</evidence>
<feature type="transmembrane region" description="Helical" evidence="10">
    <location>
        <begin position="376"/>
        <end position="395"/>
    </location>
</feature>
<evidence type="ECO:0000259" key="12">
    <source>
        <dbReference type="Pfam" id="PF00909"/>
    </source>
</evidence>
<dbReference type="InterPro" id="IPR024041">
    <property type="entry name" value="NH4_transpt_AmtB-like_dom"/>
</dbReference>
<gene>
    <name evidence="13" type="ORF">GGE12_006555</name>
</gene>
<dbReference type="SUPFAM" id="SSF111352">
    <property type="entry name" value="Ammonium transporter"/>
    <property type="match status" value="1"/>
</dbReference>
<sequence length="478" mass="49568">MSISKFSSTFARLGAASAALLAPVVAFAQETAPAAADAAAAAAPAFTMDKGDNTWMLVSSALVLLMTIPGLALFYGGLVRAKNMLSVLMQVFMITAVVSLIWVTYGYSLAFTDGGSLNSFIGGFSKAFLAGVNTSSLAETFTKGVAIPEYTFIVFQMTFACITPGLIVGAFAERIKFSAVMLFVVLWVTFIYFPMAHMVWFWGGPSSYSSPSGLIFSYGAIDFAGGTVVHINAGIAGLVGAIMLGKRTGYKKEIMAPHSMTLTMVGASLLWVGWFGFNAGSNLEANSYASLAMINTFVATAAAAVSWCIVETFARGKASMLGAASGAVAGLVAVTPAAGFAGPMGSIVLGLIVSPACYFFVDVVKNKFNYDDSLDVFGVHCVGGIIGAIGTGILVNPALGGAGIVDYSTPDFAASYAGTATQVWAQLKGVLTTLVWSGVGSAILYKIVDLIVGLRVTPEAEREGLDLSTHGEAAYHSS</sequence>
<feature type="transmembrane region" description="Helical" evidence="10">
    <location>
        <begin position="289"/>
        <end position="309"/>
    </location>
</feature>
<protein>
    <recommendedName>
        <fullName evidence="9 10">Ammonium transporter</fullName>
    </recommendedName>
</protein>
<dbReference type="InterPro" id="IPR018047">
    <property type="entry name" value="Ammonium_transpt_CS"/>
</dbReference>